<dbReference type="InterPro" id="IPR036525">
    <property type="entry name" value="Tubulin/FtsZ_GTPase_sf"/>
</dbReference>
<dbReference type="Gene3D" id="3.40.50.1440">
    <property type="entry name" value="Tubulin/FtsZ, GTPase domain"/>
    <property type="match status" value="1"/>
</dbReference>
<dbReference type="EMBL" id="UGSP01000001">
    <property type="protein sequence ID" value="SUB24910.1"/>
    <property type="molecule type" value="Genomic_DNA"/>
</dbReference>
<keyword evidence="1" id="KW-0547">Nucleotide-binding</keyword>
<name>A0A379ATG5_AVIAV</name>
<keyword evidence="5" id="KW-1185">Reference proteome</keyword>
<feature type="domain" description="Tubulin/FtsZ GTPase" evidence="3">
    <location>
        <begin position="6"/>
        <end position="198"/>
    </location>
</feature>
<dbReference type="GO" id="GO:0032153">
    <property type="term" value="C:cell division site"/>
    <property type="evidence" value="ECO:0007669"/>
    <property type="project" value="TreeGrafter"/>
</dbReference>
<dbReference type="Proteomes" id="UP000255098">
    <property type="component" value="Unassembled WGS sequence"/>
</dbReference>
<evidence type="ECO:0000259" key="3">
    <source>
        <dbReference type="SMART" id="SM00864"/>
    </source>
</evidence>
<organism evidence="4 5">
    <name type="scientific">Avibacterium avium</name>
    <name type="common">Pasteurella avium</name>
    <dbReference type="NCBI Taxonomy" id="751"/>
    <lineage>
        <taxon>Bacteria</taxon>
        <taxon>Pseudomonadati</taxon>
        <taxon>Pseudomonadota</taxon>
        <taxon>Gammaproteobacteria</taxon>
        <taxon>Pasteurellales</taxon>
        <taxon>Pasteurellaceae</taxon>
        <taxon>Avibacterium</taxon>
    </lineage>
</organism>
<dbReference type="GO" id="GO:0003924">
    <property type="term" value="F:GTPase activity"/>
    <property type="evidence" value="ECO:0007669"/>
    <property type="project" value="InterPro"/>
</dbReference>
<gene>
    <name evidence="4" type="primary">ftsZ_2</name>
    <name evidence="4" type="ORF">NCTC11297_01981</name>
</gene>
<dbReference type="Pfam" id="PF00091">
    <property type="entry name" value="Tubulin"/>
    <property type="match status" value="1"/>
</dbReference>
<dbReference type="InterPro" id="IPR003008">
    <property type="entry name" value="Tubulin_FtsZ_GTPase"/>
</dbReference>
<dbReference type="PANTHER" id="PTHR30314:SF3">
    <property type="entry name" value="MITOCHONDRIAL DIVISION PROTEIN FSZA"/>
    <property type="match status" value="1"/>
</dbReference>
<sequence>MNDILLISVLGVGSYGAKAMNMIMDKMQKNNQDDTFITNKNSNEFVFYAIDTDSQTLTNSKVQDSLLLSDALDQESLADQKLEEKLQQMVGDSDLVILVAGMGGQTASTLTPAIADRLKAINIPTTAVVFKPFGFEGEKSEQNAEIGISKLAKLVTTLKVLENNDVTAKAQNQSEQQIFAQVDSEVADFVLSFSEKHFVA</sequence>
<dbReference type="SMART" id="SM00864">
    <property type="entry name" value="Tubulin"/>
    <property type="match status" value="1"/>
</dbReference>
<keyword evidence="2" id="KW-0342">GTP-binding</keyword>
<dbReference type="GO" id="GO:0005525">
    <property type="term" value="F:GTP binding"/>
    <property type="evidence" value="ECO:0007669"/>
    <property type="project" value="UniProtKB-KW"/>
</dbReference>
<evidence type="ECO:0000256" key="2">
    <source>
        <dbReference type="ARBA" id="ARBA00023134"/>
    </source>
</evidence>
<proteinExistence type="predicted"/>
<dbReference type="PANTHER" id="PTHR30314">
    <property type="entry name" value="CELL DIVISION PROTEIN FTSZ-RELATED"/>
    <property type="match status" value="1"/>
</dbReference>
<dbReference type="GO" id="GO:0051301">
    <property type="term" value="P:cell division"/>
    <property type="evidence" value="ECO:0007669"/>
    <property type="project" value="TreeGrafter"/>
</dbReference>
<evidence type="ECO:0000313" key="4">
    <source>
        <dbReference type="EMBL" id="SUB24910.1"/>
    </source>
</evidence>
<evidence type="ECO:0000313" key="5">
    <source>
        <dbReference type="Proteomes" id="UP000255098"/>
    </source>
</evidence>
<dbReference type="GO" id="GO:0005737">
    <property type="term" value="C:cytoplasm"/>
    <property type="evidence" value="ECO:0007669"/>
    <property type="project" value="TreeGrafter"/>
</dbReference>
<dbReference type="InterPro" id="IPR045061">
    <property type="entry name" value="FtsZ/CetZ"/>
</dbReference>
<evidence type="ECO:0000256" key="1">
    <source>
        <dbReference type="ARBA" id="ARBA00022741"/>
    </source>
</evidence>
<dbReference type="AlphaFoldDB" id="A0A379ATG5"/>
<reference evidence="4 5" key="1">
    <citation type="submission" date="2018-06" db="EMBL/GenBank/DDBJ databases">
        <authorList>
            <consortium name="Pathogen Informatics"/>
            <person name="Doyle S."/>
        </authorList>
    </citation>
    <scope>NUCLEOTIDE SEQUENCE [LARGE SCALE GENOMIC DNA]</scope>
    <source>
        <strain evidence="5">NCTC 11297</strain>
    </source>
</reference>
<dbReference type="RefSeq" id="WP_115250021.1">
    <property type="nucleotide sequence ID" value="NZ_JBMMFP010000014.1"/>
</dbReference>
<dbReference type="PRINTS" id="PR00423">
    <property type="entry name" value="CELLDVISFTSZ"/>
</dbReference>
<protein>
    <submittedName>
        <fullName evidence="4">Protein FtsZ</fullName>
    </submittedName>
</protein>
<dbReference type="SUPFAM" id="SSF52490">
    <property type="entry name" value="Tubulin nucleotide-binding domain-like"/>
    <property type="match status" value="1"/>
</dbReference>
<accession>A0A379ATG5</accession>
<dbReference type="GeneID" id="300134167"/>